<dbReference type="Gene3D" id="1.25.40.380">
    <property type="entry name" value="Protein of unknown function DUF1810"/>
    <property type="match status" value="1"/>
</dbReference>
<proteinExistence type="predicted"/>
<protein>
    <submittedName>
        <fullName evidence="1">DUF1810 domain-containing protein</fullName>
    </submittedName>
</protein>
<dbReference type="InterPro" id="IPR014937">
    <property type="entry name" value="DUF1810"/>
</dbReference>
<dbReference type="RefSeq" id="WP_209336130.1">
    <property type="nucleotide sequence ID" value="NZ_JAGIYY010000005.1"/>
</dbReference>
<comment type="caution">
    <text evidence="1">The sequence shown here is derived from an EMBL/GenBank/DDBJ whole genome shotgun (WGS) entry which is preliminary data.</text>
</comment>
<dbReference type="PIRSF" id="PIRSF008546">
    <property type="entry name" value="UCP008546"/>
    <property type="match status" value="1"/>
</dbReference>
<name>A0A8J7R8D7_9HYPH</name>
<accession>A0A8J7R8D7</accession>
<dbReference type="SUPFAM" id="SSF140736">
    <property type="entry name" value="Rv1873-like"/>
    <property type="match status" value="1"/>
</dbReference>
<dbReference type="Pfam" id="PF08837">
    <property type="entry name" value="DUF1810"/>
    <property type="match status" value="1"/>
</dbReference>
<sequence length="142" mass="15934">MADDPYNLKRFVAAQEPVFDIALAELKEGKKRGHWMWFVFPQLRGLGYSPTAQFYGIVSVDEARAYLQHDVLGSRLTLCTQTVLEGQAQSLIDIFGSPDDLKFRSSMTLFEAADPKEDLFGRALDGLCSGNRDERTLNLVKS</sequence>
<dbReference type="Proteomes" id="UP000666240">
    <property type="component" value="Unassembled WGS sequence"/>
</dbReference>
<gene>
    <name evidence="1" type="ORF">J5Y06_15675</name>
</gene>
<dbReference type="InterPro" id="IPR036287">
    <property type="entry name" value="Rv1873-like_sf"/>
</dbReference>
<organism evidence="1 2">
    <name type="scientific">Tianweitania sediminis</name>
    <dbReference type="NCBI Taxonomy" id="1502156"/>
    <lineage>
        <taxon>Bacteria</taxon>
        <taxon>Pseudomonadati</taxon>
        <taxon>Pseudomonadota</taxon>
        <taxon>Alphaproteobacteria</taxon>
        <taxon>Hyphomicrobiales</taxon>
        <taxon>Phyllobacteriaceae</taxon>
        <taxon>Tianweitania</taxon>
    </lineage>
</organism>
<evidence type="ECO:0000313" key="2">
    <source>
        <dbReference type="Proteomes" id="UP000666240"/>
    </source>
</evidence>
<dbReference type="AlphaFoldDB" id="A0A8J7R8D7"/>
<evidence type="ECO:0000313" key="1">
    <source>
        <dbReference type="EMBL" id="MBP0440097.1"/>
    </source>
</evidence>
<dbReference type="EMBL" id="JAGIYY010000005">
    <property type="protein sequence ID" value="MBP0440097.1"/>
    <property type="molecule type" value="Genomic_DNA"/>
</dbReference>
<keyword evidence="2" id="KW-1185">Reference proteome</keyword>
<reference evidence="1" key="1">
    <citation type="submission" date="2021-03" db="EMBL/GenBank/DDBJ databases">
        <title>Genome sequencing and assembly of Tianweitania sediminis.</title>
        <authorList>
            <person name="Chhetri G."/>
        </authorList>
    </citation>
    <scope>NUCLEOTIDE SEQUENCE</scope>
    <source>
        <strain evidence="1">Z8</strain>
    </source>
</reference>